<evidence type="ECO:0000256" key="1">
    <source>
        <dbReference type="ARBA" id="ARBA00001946"/>
    </source>
</evidence>
<dbReference type="AlphaFoldDB" id="A0A537JET4"/>
<evidence type="ECO:0000256" key="7">
    <source>
        <dbReference type="ARBA" id="ARBA00023209"/>
    </source>
</evidence>
<comment type="caution">
    <text evidence="10">The sequence shown here is derived from an EMBL/GenBank/DDBJ whole genome shotgun (WGS) entry which is preliminary data.</text>
</comment>
<keyword evidence="7" id="KW-0594">Phospholipid biosynthesis</keyword>
<evidence type="ECO:0000313" key="11">
    <source>
        <dbReference type="Proteomes" id="UP000320048"/>
    </source>
</evidence>
<reference evidence="10 11" key="1">
    <citation type="journal article" date="2019" name="Nat. Microbiol.">
        <title>Mediterranean grassland soil C-N compound turnover is dependent on rainfall and depth, and is mediated by genomically divergent microorganisms.</title>
        <authorList>
            <person name="Diamond S."/>
            <person name="Andeer P.F."/>
            <person name="Li Z."/>
            <person name="Crits-Christoph A."/>
            <person name="Burstein D."/>
            <person name="Anantharaman K."/>
            <person name="Lane K.R."/>
            <person name="Thomas B.C."/>
            <person name="Pan C."/>
            <person name="Northen T.R."/>
            <person name="Banfield J.F."/>
        </authorList>
    </citation>
    <scope>NUCLEOTIDE SEQUENCE [LARGE SCALE GENOMIC DNA]</scope>
    <source>
        <strain evidence="10">NP_7</strain>
    </source>
</reference>
<dbReference type="Proteomes" id="UP000320048">
    <property type="component" value="Unassembled WGS sequence"/>
</dbReference>
<dbReference type="SMART" id="SM00046">
    <property type="entry name" value="DAGKc"/>
    <property type="match status" value="1"/>
</dbReference>
<keyword evidence="5 10" id="KW-0418">Kinase</keyword>
<protein>
    <submittedName>
        <fullName evidence="10">YegS/Rv2252/BmrU family lipid kinase</fullName>
    </submittedName>
</protein>
<evidence type="ECO:0000256" key="5">
    <source>
        <dbReference type="ARBA" id="ARBA00022777"/>
    </source>
</evidence>
<dbReference type="PROSITE" id="PS50146">
    <property type="entry name" value="DAGK"/>
    <property type="match status" value="1"/>
</dbReference>
<dbReference type="NCBIfam" id="TIGR00147">
    <property type="entry name" value="YegS/Rv2252/BmrU family lipid kinase"/>
    <property type="match status" value="1"/>
</dbReference>
<keyword evidence="8" id="KW-1208">Phospholipid metabolism</keyword>
<dbReference type="InterPro" id="IPR016064">
    <property type="entry name" value="NAD/diacylglycerol_kinase_sf"/>
</dbReference>
<evidence type="ECO:0000256" key="2">
    <source>
        <dbReference type="ARBA" id="ARBA00005983"/>
    </source>
</evidence>
<keyword evidence="6" id="KW-0067">ATP-binding</keyword>
<dbReference type="Pfam" id="PF19279">
    <property type="entry name" value="YegS_C"/>
    <property type="match status" value="1"/>
</dbReference>
<keyword evidence="4" id="KW-0547">Nucleotide-binding</keyword>
<comment type="similarity">
    <text evidence="2">Belongs to the diacylglycerol/lipid kinase family.</text>
</comment>
<dbReference type="EMBL" id="VBAO01000144">
    <property type="protein sequence ID" value="TMI82051.1"/>
    <property type="molecule type" value="Genomic_DNA"/>
</dbReference>
<dbReference type="InterPro" id="IPR005218">
    <property type="entry name" value="Diacylglycerol/lipid_kinase"/>
</dbReference>
<comment type="cofactor">
    <cofactor evidence="1">
        <name>Mg(2+)</name>
        <dbReference type="ChEBI" id="CHEBI:18420"/>
    </cofactor>
</comment>
<name>A0A537JET4_9BACT</name>
<dbReference type="GO" id="GO:0005524">
    <property type="term" value="F:ATP binding"/>
    <property type="evidence" value="ECO:0007669"/>
    <property type="project" value="UniProtKB-KW"/>
</dbReference>
<keyword evidence="3" id="KW-0808">Transferase</keyword>
<dbReference type="GO" id="GO:0016301">
    <property type="term" value="F:kinase activity"/>
    <property type="evidence" value="ECO:0007669"/>
    <property type="project" value="UniProtKB-KW"/>
</dbReference>
<evidence type="ECO:0000313" key="10">
    <source>
        <dbReference type="EMBL" id="TMI82051.1"/>
    </source>
</evidence>
<dbReference type="SUPFAM" id="SSF111331">
    <property type="entry name" value="NAD kinase/diacylglycerol kinase-like"/>
    <property type="match status" value="1"/>
</dbReference>
<feature type="domain" description="DAGKc" evidence="9">
    <location>
        <begin position="1"/>
        <end position="134"/>
    </location>
</feature>
<dbReference type="InterPro" id="IPR050187">
    <property type="entry name" value="Lipid_Phosphate_FormReg"/>
</dbReference>
<organism evidence="10 11">
    <name type="scientific">Candidatus Segetimicrobium genomatis</name>
    <dbReference type="NCBI Taxonomy" id="2569760"/>
    <lineage>
        <taxon>Bacteria</taxon>
        <taxon>Bacillati</taxon>
        <taxon>Candidatus Sysuimicrobiota</taxon>
        <taxon>Candidatus Sysuimicrobiia</taxon>
        <taxon>Candidatus Sysuimicrobiales</taxon>
        <taxon>Candidatus Segetimicrobiaceae</taxon>
        <taxon>Candidatus Segetimicrobium</taxon>
    </lineage>
</organism>
<dbReference type="PANTHER" id="PTHR12358">
    <property type="entry name" value="SPHINGOSINE KINASE"/>
    <property type="match status" value="1"/>
</dbReference>
<dbReference type="Pfam" id="PF00781">
    <property type="entry name" value="DAGK_cat"/>
    <property type="match status" value="1"/>
</dbReference>
<dbReference type="InterPro" id="IPR001206">
    <property type="entry name" value="Diacylglycerol_kinase_cat_dom"/>
</dbReference>
<keyword evidence="7" id="KW-0444">Lipid biosynthesis</keyword>
<evidence type="ECO:0000256" key="3">
    <source>
        <dbReference type="ARBA" id="ARBA00022679"/>
    </source>
</evidence>
<evidence type="ECO:0000256" key="4">
    <source>
        <dbReference type="ARBA" id="ARBA00022741"/>
    </source>
</evidence>
<dbReference type="Gene3D" id="3.40.50.10330">
    <property type="entry name" value="Probable inorganic polyphosphate/atp-NAD kinase, domain 1"/>
    <property type="match status" value="1"/>
</dbReference>
<evidence type="ECO:0000256" key="8">
    <source>
        <dbReference type="ARBA" id="ARBA00023264"/>
    </source>
</evidence>
<sequence length="317" mass="34628">MPATLIVANLRSGGGRTRDALPLVTNAFKRAGRQYELIVPPTAEATAPLLTEFLGAGRPGFDQITVIGGDGTLNGVVNGILTSGVNLPLGIIPCGTGNEIVRSLGIPKDPEKAVEIILRGQVCPVDVGRVNNRYFLHIFGLGYDVQVIKMVNMLRARYRLARNRSVYYLAALLLLSSGFDPFPVKVQVGERVFSGRAIMIVAANGRMYGERLLALPAPSLSDGLLDLYLLQELRTRSFRKTTRLLRRLPVPELSVQRCSAVRIHLDQRREAQVDGSLLGPAQTFDLSLLPRRISVIHPDPPALVGVPRKAEMAAERR</sequence>
<keyword evidence="7" id="KW-0443">Lipid metabolism</keyword>
<evidence type="ECO:0000256" key="6">
    <source>
        <dbReference type="ARBA" id="ARBA00022840"/>
    </source>
</evidence>
<dbReference type="InterPro" id="IPR045540">
    <property type="entry name" value="YegS/DAGK_C"/>
</dbReference>
<dbReference type="Gene3D" id="2.60.200.40">
    <property type="match status" value="1"/>
</dbReference>
<proteinExistence type="inferred from homology"/>
<accession>A0A537JET4</accession>
<dbReference type="PANTHER" id="PTHR12358:SF54">
    <property type="entry name" value="SPHINGOSINE KINASE RELATED PROTEIN"/>
    <property type="match status" value="1"/>
</dbReference>
<dbReference type="GO" id="GO:0008654">
    <property type="term" value="P:phospholipid biosynthetic process"/>
    <property type="evidence" value="ECO:0007669"/>
    <property type="project" value="UniProtKB-KW"/>
</dbReference>
<evidence type="ECO:0000259" key="9">
    <source>
        <dbReference type="PROSITE" id="PS50146"/>
    </source>
</evidence>
<dbReference type="InterPro" id="IPR017438">
    <property type="entry name" value="ATP-NAD_kinase_N"/>
</dbReference>
<gene>
    <name evidence="10" type="ORF">E6H04_05510</name>
</gene>